<dbReference type="AlphaFoldDB" id="A0A0C3AP45"/>
<evidence type="ECO:0000256" key="4">
    <source>
        <dbReference type="ARBA" id="ARBA00023054"/>
    </source>
</evidence>
<comment type="similarity">
    <text evidence="1">Belongs to the SEC10 family.</text>
</comment>
<evidence type="ECO:0000256" key="1">
    <source>
        <dbReference type="ARBA" id="ARBA00006572"/>
    </source>
</evidence>
<keyword evidence="2" id="KW-0813">Transport</keyword>
<dbReference type="OrthoDB" id="125856at2759"/>
<protein>
    <submittedName>
        <fullName evidence="8">Uncharacterized protein</fullName>
    </submittedName>
</protein>
<dbReference type="GO" id="GO:0006887">
    <property type="term" value="P:exocytosis"/>
    <property type="evidence" value="ECO:0007669"/>
    <property type="project" value="UniProtKB-KW"/>
</dbReference>
<dbReference type="Pfam" id="PF07393">
    <property type="entry name" value="Sec10_HB"/>
    <property type="match status" value="1"/>
</dbReference>
<evidence type="ECO:0000256" key="3">
    <source>
        <dbReference type="ARBA" id="ARBA00022483"/>
    </source>
</evidence>
<dbReference type="STRING" id="933852.A0A0C3AP45"/>
<accession>A0A0C3AP45</accession>
<dbReference type="PANTHER" id="PTHR12100">
    <property type="entry name" value="SEC10"/>
    <property type="match status" value="1"/>
</dbReference>
<feature type="coiled-coil region" evidence="5">
    <location>
        <begin position="66"/>
        <end position="93"/>
    </location>
</feature>
<dbReference type="Pfam" id="PF20667">
    <property type="entry name" value="Sec10_N"/>
    <property type="match status" value="1"/>
</dbReference>
<reference evidence="9" key="2">
    <citation type="submission" date="2015-01" db="EMBL/GenBank/DDBJ databases">
        <title>Evolutionary Origins and Diversification of the Mycorrhizal Mutualists.</title>
        <authorList>
            <consortium name="DOE Joint Genome Institute"/>
            <consortium name="Mycorrhizal Genomics Consortium"/>
            <person name="Kohler A."/>
            <person name="Kuo A."/>
            <person name="Nagy L.G."/>
            <person name="Floudas D."/>
            <person name="Copeland A."/>
            <person name="Barry K.W."/>
            <person name="Cichocki N."/>
            <person name="Veneault-Fourrey C."/>
            <person name="LaButti K."/>
            <person name="Lindquist E.A."/>
            <person name="Lipzen A."/>
            <person name="Lundell T."/>
            <person name="Morin E."/>
            <person name="Murat C."/>
            <person name="Riley R."/>
            <person name="Ohm R."/>
            <person name="Sun H."/>
            <person name="Tunlid A."/>
            <person name="Henrissat B."/>
            <person name="Grigoriev I.V."/>
            <person name="Hibbett D.S."/>
            <person name="Martin F."/>
        </authorList>
    </citation>
    <scope>NUCLEOTIDE SEQUENCE [LARGE SCALE GENOMIC DNA]</scope>
    <source>
        <strain evidence="9">MAFF 305830</strain>
    </source>
</reference>
<feature type="domain" description="Exocyst complex component Sec10 N-terminal" evidence="7">
    <location>
        <begin position="55"/>
        <end position="168"/>
    </location>
</feature>
<evidence type="ECO:0000259" key="7">
    <source>
        <dbReference type="Pfam" id="PF20667"/>
    </source>
</evidence>
<dbReference type="InterPro" id="IPR048627">
    <property type="entry name" value="Sec10_HB"/>
</dbReference>
<dbReference type="Proteomes" id="UP000054097">
    <property type="component" value="Unassembled WGS sequence"/>
</dbReference>
<feature type="domain" description="Exocyst complex component Sec10-like alpha-helical bundle" evidence="6">
    <location>
        <begin position="179"/>
        <end position="816"/>
    </location>
</feature>
<keyword evidence="9" id="KW-1185">Reference proteome</keyword>
<dbReference type="EMBL" id="KN824396">
    <property type="protein sequence ID" value="KIM21031.1"/>
    <property type="molecule type" value="Genomic_DNA"/>
</dbReference>
<gene>
    <name evidence="8" type="ORF">M408DRAFT_117229</name>
</gene>
<name>A0A0C3AP45_SERVB</name>
<evidence type="ECO:0000313" key="8">
    <source>
        <dbReference type="EMBL" id="KIM21031.1"/>
    </source>
</evidence>
<dbReference type="GO" id="GO:0006893">
    <property type="term" value="P:Golgi to plasma membrane transport"/>
    <property type="evidence" value="ECO:0007669"/>
    <property type="project" value="TreeGrafter"/>
</dbReference>
<sequence>MSQSSRNKMYALDPALEEQLTLANFEDKFDLKDFVGTVSDKLITQSQEEPGPFSPVPFIRTFETVVDRLINVRNDLQKRTEQMEKSVRHAEKEFSSKMKGLNDNFEEVSKSFAGMESRISEVGRTAIRIGEQLESVHASRLRAQAAHDLIDYYIQFSRNDVTKLDVLRKESGKEGRMKLAILLRRMNTAAKEVDIPIAEQTKENIDKYCEKFEKDMLRLFDRSYRKGDPGMMAHCAKVLLEFNGGSSCVQIYVNQHTFFIGKSGGAKVPDNEALWGPVPDPDSPPPVTEPGLSSLYSAIRTTVGEEVKIVEHVFPNPGTVVQIFLMRVFAQSIQQYLENLLNKAAAISALAFLRILKLAHAQTANLVEFLKSYDPSAALFRLSESKQNANNANRLSASTSNTTTGPSVALSLMLDGAMDELFVPYTEGQRYMERELKSIGELFMLNLFGFAKWHEALLRSKSTGGFLDRMKNQLTSTAAATSVTGNATATAQAAQAFMKYSGITITAANKDGEYQPTEEDGRLKVEVAQKMLKWHAESIGRCVELSAPGDLPKNVFSLMRTLSEAIGRGYVETALESAQHKLDTRDAKLEPDYNCLAVVRQVELICHLWQQYVSVALLPLASSSIVVRRDMALFNNQVIARIEGLTSGLLQRLTDNVLKWLTTQLAKQKKTDFKPRNDDISQMGMNTDACYSCCTSLNKVYDTAKENLSGGNQEMFLMEVGVGFQGLLLEHLKKFPVSATGGIALAKDLKSYQEAAERFNVPVVDERFEFLRLLGNLFMLPHDAIKQYTEENSLGRVDLALLKPYLMQRGDWGTFSISGIEGGGSGTTEAGAEGSGGLMEKFGSGRLGVMMRELEGLRIGTDDLRGLTLPSMPAMPTMPSMPAMPSIPTRAFGLGNSTTN</sequence>
<evidence type="ECO:0000256" key="2">
    <source>
        <dbReference type="ARBA" id="ARBA00022448"/>
    </source>
</evidence>
<organism evidence="8 9">
    <name type="scientific">Serendipita vermifera MAFF 305830</name>
    <dbReference type="NCBI Taxonomy" id="933852"/>
    <lineage>
        <taxon>Eukaryota</taxon>
        <taxon>Fungi</taxon>
        <taxon>Dikarya</taxon>
        <taxon>Basidiomycota</taxon>
        <taxon>Agaricomycotina</taxon>
        <taxon>Agaricomycetes</taxon>
        <taxon>Sebacinales</taxon>
        <taxon>Serendipitaceae</taxon>
        <taxon>Serendipita</taxon>
    </lineage>
</organism>
<proteinExistence type="inferred from homology"/>
<evidence type="ECO:0000256" key="5">
    <source>
        <dbReference type="SAM" id="Coils"/>
    </source>
</evidence>
<reference evidence="8 9" key="1">
    <citation type="submission" date="2014-04" db="EMBL/GenBank/DDBJ databases">
        <authorList>
            <consortium name="DOE Joint Genome Institute"/>
            <person name="Kuo A."/>
            <person name="Zuccaro A."/>
            <person name="Kohler A."/>
            <person name="Nagy L.G."/>
            <person name="Floudas D."/>
            <person name="Copeland A."/>
            <person name="Barry K.W."/>
            <person name="Cichocki N."/>
            <person name="Veneault-Fourrey C."/>
            <person name="LaButti K."/>
            <person name="Lindquist E.A."/>
            <person name="Lipzen A."/>
            <person name="Lundell T."/>
            <person name="Morin E."/>
            <person name="Murat C."/>
            <person name="Sun H."/>
            <person name="Tunlid A."/>
            <person name="Henrissat B."/>
            <person name="Grigoriev I.V."/>
            <person name="Hibbett D.S."/>
            <person name="Martin F."/>
            <person name="Nordberg H.P."/>
            <person name="Cantor M.N."/>
            <person name="Hua S.X."/>
        </authorList>
    </citation>
    <scope>NUCLEOTIDE SEQUENCE [LARGE SCALE GENOMIC DNA]</scope>
    <source>
        <strain evidence="8 9">MAFF 305830</strain>
    </source>
</reference>
<dbReference type="HOGENOM" id="CLU_008002_0_0_1"/>
<keyword evidence="4 5" id="KW-0175">Coiled coil</keyword>
<dbReference type="PANTHER" id="PTHR12100:SF0">
    <property type="entry name" value="EXOCYST COMPLEX COMPONENT 5"/>
    <property type="match status" value="1"/>
</dbReference>
<evidence type="ECO:0000313" key="9">
    <source>
        <dbReference type="Proteomes" id="UP000054097"/>
    </source>
</evidence>
<evidence type="ECO:0000259" key="6">
    <source>
        <dbReference type="Pfam" id="PF07393"/>
    </source>
</evidence>
<dbReference type="InterPro" id="IPR009976">
    <property type="entry name" value="Sec10-like"/>
</dbReference>
<dbReference type="InterPro" id="IPR048625">
    <property type="entry name" value="Sec10_N"/>
</dbReference>
<keyword evidence="3" id="KW-0268">Exocytosis</keyword>
<dbReference type="GO" id="GO:0000145">
    <property type="term" value="C:exocyst"/>
    <property type="evidence" value="ECO:0007669"/>
    <property type="project" value="TreeGrafter"/>
</dbReference>